<dbReference type="AlphaFoldDB" id="A0A2V4ALN2"/>
<dbReference type="Proteomes" id="UP000249915">
    <property type="component" value="Unassembled WGS sequence"/>
</dbReference>
<name>A0A2V4ALN2_9PSEU</name>
<evidence type="ECO:0000313" key="2">
    <source>
        <dbReference type="Proteomes" id="UP000249915"/>
    </source>
</evidence>
<organism evidence="1 2">
    <name type="scientific">Prauserella muralis</name>
    <dbReference type="NCBI Taxonomy" id="588067"/>
    <lineage>
        <taxon>Bacteria</taxon>
        <taxon>Bacillati</taxon>
        <taxon>Actinomycetota</taxon>
        <taxon>Actinomycetes</taxon>
        <taxon>Pseudonocardiales</taxon>
        <taxon>Pseudonocardiaceae</taxon>
        <taxon>Prauserella</taxon>
    </lineage>
</organism>
<evidence type="ECO:0000313" key="1">
    <source>
        <dbReference type="EMBL" id="PXY21208.1"/>
    </source>
</evidence>
<comment type="caution">
    <text evidence="1">The sequence shown here is derived from an EMBL/GenBank/DDBJ whole genome shotgun (WGS) entry which is preliminary data.</text>
</comment>
<gene>
    <name evidence="1" type="ORF">BAY60_27510</name>
</gene>
<reference evidence="1 2" key="1">
    <citation type="submission" date="2016-07" db="EMBL/GenBank/DDBJ databases">
        <title>Draft genome sequence of Prauserella muralis DSM 45305, isolated from a mould-covered wall in an indoor environment.</title>
        <authorList>
            <person name="Ruckert C."/>
            <person name="Albersmeier A."/>
            <person name="Jiang C.-L."/>
            <person name="Jiang Y."/>
            <person name="Kalinowski J."/>
            <person name="Schneider O."/>
            <person name="Winkler A."/>
            <person name="Zotchev S.B."/>
        </authorList>
    </citation>
    <scope>NUCLEOTIDE SEQUENCE [LARGE SCALE GENOMIC DNA]</scope>
    <source>
        <strain evidence="1 2">DSM 45305</strain>
    </source>
</reference>
<proteinExistence type="predicted"/>
<dbReference type="EMBL" id="MASW01000006">
    <property type="protein sequence ID" value="PXY21208.1"/>
    <property type="molecule type" value="Genomic_DNA"/>
</dbReference>
<protein>
    <submittedName>
        <fullName evidence="1">Uncharacterized protein</fullName>
    </submittedName>
</protein>
<dbReference type="RefSeq" id="WP_112284452.1">
    <property type="nucleotide sequence ID" value="NZ_MASW01000006.1"/>
</dbReference>
<accession>A0A2V4ALN2</accession>
<keyword evidence="2" id="KW-1185">Reference proteome</keyword>
<sequence length="187" mass="20114">MTTTTARGGFRLSGRTRKAFLVTHILSAAAWFGIDLALGILAVTALVTDNPQTAGMALQSVEMFAIWPMFTASLLCLATGVVLGLGSKYGLVRYWWVAVKLVINIVMSLLIVLLLRPGVGEAASIGERLLAGDLTADVPTDLLGPVIVAPTLLLTAYLLSVFKPWGRIRRGAKRAQDEQARQRLVRA</sequence>
<dbReference type="OrthoDB" id="8082651at2"/>